<dbReference type="InterPro" id="IPR014009">
    <property type="entry name" value="PIK_FAT"/>
</dbReference>
<accession>A0A087TK62</accession>
<evidence type="ECO:0000256" key="6">
    <source>
        <dbReference type="ARBA" id="ARBA00022763"/>
    </source>
</evidence>
<dbReference type="GO" id="GO:0005694">
    <property type="term" value="C:chromosome"/>
    <property type="evidence" value="ECO:0007669"/>
    <property type="project" value="TreeGrafter"/>
</dbReference>
<dbReference type="InterPro" id="IPR011990">
    <property type="entry name" value="TPR-like_helical_dom_sf"/>
</dbReference>
<dbReference type="PANTHER" id="PTHR11139">
    <property type="entry name" value="ATAXIA TELANGIECTASIA MUTATED ATM -RELATED"/>
    <property type="match status" value="1"/>
</dbReference>
<dbReference type="InterPro" id="IPR050517">
    <property type="entry name" value="DDR_Repair_Kinase"/>
</dbReference>
<dbReference type="AlphaFoldDB" id="A0A087TK62"/>
<gene>
    <name evidence="11" type="ORF">X975_13742</name>
</gene>
<keyword evidence="3" id="KW-0723">Serine/threonine-protein kinase</keyword>
<dbReference type="GO" id="GO:0005524">
    <property type="term" value="F:ATP binding"/>
    <property type="evidence" value="ECO:0007669"/>
    <property type="project" value="UniProtKB-KW"/>
</dbReference>
<dbReference type="GO" id="GO:0000077">
    <property type="term" value="P:DNA damage checkpoint signaling"/>
    <property type="evidence" value="ECO:0007669"/>
    <property type="project" value="TreeGrafter"/>
</dbReference>
<feature type="domain" description="FAT" evidence="10">
    <location>
        <begin position="58"/>
        <end position="439"/>
    </location>
</feature>
<dbReference type="Pfam" id="PF25030">
    <property type="entry name" value="M-HEAT_ATR"/>
    <property type="match status" value="1"/>
</dbReference>
<dbReference type="GO" id="GO:0006281">
    <property type="term" value="P:DNA repair"/>
    <property type="evidence" value="ECO:0007669"/>
    <property type="project" value="TreeGrafter"/>
</dbReference>
<name>A0A087TK62_STEMI</name>
<dbReference type="GO" id="GO:0005634">
    <property type="term" value="C:nucleus"/>
    <property type="evidence" value="ECO:0007669"/>
    <property type="project" value="UniProtKB-SubCell"/>
</dbReference>
<dbReference type="PROSITE" id="PS51189">
    <property type="entry name" value="FAT"/>
    <property type="match status" value="1"/>
</dbReference>
<keyword evidence="12" id="KW-1185">Reference proteome</keyword>
<evidence type="ECO:0000256" key="5">
    <source>
        <dbReference type="ARBA" id="ARBA00022741"/>
    </source>
</evidence>
<keyword evidence="5" id="KW-0547">Nucleotide-binding</keyword>
<dbReference type="STRING" id="407821.A0A087TK62"/>
<dbReference type="Gene3D" id="1.25.40.10">
    <property type="entry name" value="Tetratricopeptide repeat domain"/>
    <property type="match status" value="1"/>
</dbReference>
<evidence type="ECO:0000256" key="7">
    <source>
        <dbReference type="ARBA" id="ARBA00022777"/>
    </source>
</evidence>
<evidence type="ECO:0000256" key="4">
    <source>
        <dbReference type="ARBA" id="ARBA00022679"/>
    </source>
</evidence>
<evidence type="ECO:0000313" key="11">
    <source>
        <dbReference type="EMBL" id="KFM65501.1"/>
    </source>
</evidence>
<dbReference type="Proteomes" id="UP000054359">
    <property type="component" value="Unassembled WGS sequence"/>
</dbReference>
<dbReference type="InterPro" id="IPR003151">
    <property type="entry name" value="PIK-rel_kinase_FAT"/>
</dbReference>
<evidence type="ECO:0000259" key="10">
    <source>
        <dbReference type="PROSITE" id="PS51189"/>
    </source>
</evidence>
<dbReference type="SUPFAM" id="SSF48452">
    <property type="entry name" value="TPR-like"/>
    <property type="match status" value="1"/>
</dbReference>
<keyword evidence="7 11" id="KW-0418">Kinase</keyword>
<dbReference type="GO" id="GO:0004674">
    <property type="term" value="F:protein serine/threonine kinase activity"/>
    <property type="evidence" value="ECO:0007669"/>
    <property type="project" value="UniProtKB-KW"/>
</dbReference>
<reference evidence="11 12" key="1">
    <citation type="submission" date="2013-11" db="EMBL/GenBank/DDBJ databases">
        <title>Genome sequencing of Stegodyphus mimosarum.</title>
        <authorList>
            <person name="Bechsgaard J."/>
        </authorList>
    </citation>
    <scope>NUCLEOTIDE SEQUENCE [LARGE SCALE GENOMIC DNA]</scope>
</reference>
<dbReference type="GO" id="GO:0000723">
    <property type="term" value="P:telomere maintenance"/>
    <property type="evidence" value="ECO:0007669"/>
    <property type="project" value="TreeGrafter"/>
</dbReference>
<proteinExistence type="predicted"/>
<evidence type="ECO:0000256" key="3">
    <source>
        <dbReference type="ARBA" id="ARBA00022527"/>
    </source>
</evidence>
<dbReference type="EC" id="2.7.11.1" evidence="2"/>
<evidence type="ECO:0000256" key="9">
    <source>
        <dbReference type="ARBA" id="ARBA00023242"/>
    </source>
</evidence>
<dbReference type="EMBL" id="KK115595">
    <property type="protein sequence ID" value="KFM65501.1"/>
    <property type="molecule type" value="Genomic_DNA"/>
</dbReference>
<keyword evidence="8" id="KW-0067">ATP-binding</keyword>
<dbReference type="InterPro" id="IPR056802">
    <property type="entry name" value="ATR-like_M-HEAT"/>
</dbReference>
<keyword evidence="9" id="KW-0539">Nucleus</keyword>
<evidence type="ECO:0000256" key="1">
    <source>
        <dbReference type="ARBA" id="ARBA00004123"/>
    </source>
</evidence>
<dbReference type="OMA" id="HINQFEV"/>
<comment type="subcellular location">
    <subcellularLocation>
        <location evidence="1">Nucleus</location>
    </subcellularLocation>
</comment>
<organism evidence="11 12">
    <name type="scientific">Stegodyphus mimosarum</name>
    <name type="common">African social velvet spider</name>
    <dbReference type="NCBI Taxonomy" id="407821"/>
    <lineage>
        <taxon>Eukaryota</taxon>
        <taxon>Metazoa</taxon>
        <taxon>Ecdysozoa</taxon>
        <taxon>Arthropoda</taxon>
        <taxon>Chelicerata</taxon>
        <taxon>Arachnida</taxon>
        <taxon>Araneae</taxon>
        <taxon>Araneomorphae</taxon>
        <taxon>Entelegynae</taxon>
        <taxon>Eresoidea</taxon>
        <taxon>Eresidae</taxon>
        <taxon>Stegodyphus</taxon>
    </lineage>
</organism>
<keyword evidence="4" id="KW-0808">Transferase</keyword>
<evidence type="ECO:0000313" key="12">
    <source>
        <dbReference type="Proteomes" id="UP000054359"/>
    </source>
</evidence>
<feature type="non-terminal residue" evidence="11">
    <location>
        <position position="439"/>
    </location>
</feature>
<evidence type="ECO:0000256" key="2">
    <source>
        <dbReference type="ARBA" id="ARBA00012513"/>
    </source>
</evidence>
<dbReference type="PANTHER" id="PTHR11139:SF69">
    <property type="entry name" value="SERINE_THREONINE-PROTEIN KINASE ATR"/>
    <property type="match status" value="1"/>
</dbReference>
<dbReference type="OrthoDB" id="381190at2759"/>
<keyword evidence="6" id="KW-0227">DNA damage</keyword>
<dbReference type="Pfam" id="PF02259">
    <property type="entry name" value="FAT"/>
    <property type="match status" value="1"/>
</dbReference>
<evidence type="ECO:0000256" key="8">
    <source>
        <dbReference type="ARBA" id="ARBA00022840"/>
    </source>
</evidence>
<sequence length="439" mass="50492">MNDLCHLSSQIIFSVFDYLTKWMYNKQQELMSNKRAKMSQDASVNIVNNFLSRIPQILLAKASFSCEAYARALMHLEQHLKEHPDELNNNISFLQKIYSALNEPDGVAGVAAIRKEEPSLMDLILENEATGDMQAAFACYEKAIKLYPDETTYYRGLLKCFLGMDQPSTAISYANGILNDRPEWNESLNQYRVEAAWKLANWQSLESFLQDESNNSDWTTGVGNILYLANKKDMKGFEYQAKYIRSNQMAPLSAASMEKGSYIRGYEHLVRLHMLTDLQQSVKVIFNLIEHESSLSKHALLFDEILPTLNLRRNLVQSSPKYQEPIYDLHRVLLKIGKEKMPEFSKRFDQEIAKCWLQSARLSRKNGLQQRAYSCLLEAGSVNSADFFMEKSKWLWSKGEKEQAIYCIQKGISEYFPSVDKNYNGHSTLSSDEQLMCAK</sequence>
<protein>
    <recommendedName>
        <fullName evidence="2">non-specific serine/threonine protein kinase</fullName>
        <ecNumber evidence="2">2.7.11.1</ecNumber>
    </recommendedName>
</protein>